<sequence>MVVPANKAFTIAGQAVAKARVDIELIDRLVSTQADATGAWVAEIAPLPEKITTTITIKSLEETLTLKEVRTGTVLLLTGQSNIEFKFRDDSEYQDQIDHLDLQNVYFYNVPQLEYRNQEHVLPNDLKKSNWQIADEKTLWEMSDIGYWMAKRLHELDSTMIVGIIDCYKGGTSASSWVPKEVLQSDPELINRYIKPFKKATTGKTKVDYDREFKSYNALVEKHNTDLAKFMKENPKVSLSDAKGTVGHTPWPPPMTPTSYLRPNGLYHTMIEQVQHFTFDKVIWYQGENDADNPDVYGKLLRGLILSWRKLFNDRALPFYIVQLPGYFDEPKDAWPTIRQNQLQVSQTVNDVHLISIADTGETHNIHPTHKRIAGTRIGTIVSGVSYDGTPVVYRYEIVGKKLILFVAKVSALIGRGKIEFMLERDGKWVSQEVQIVGSTIVINQIQNVKKIRYEFKNDPNCTIFNEIGAPLAPFEMEIG</sequence>
<dbReference type="PANTHER" id="PTHR22901">
    <property type="entry name" value="SIALATE O-ACETYLESTERASE"/>
    <property type="match status" value="1"/>
</dbReference>
<dbReference type="InterPro" id="IPR005181">
    <property type="entry name" value="SASA"/>
</dbReference>
<dbReference type="InterPro" id="IPR036514">
    <property type="entry name" value="SGNH_hydro_sf"/>
</dbReference>
<dbReference type="Gene3D" id="3.40.50.1110">
    <property type="entry name" value="SGNH hydrolase"/>
    <property type="match status" value="1"/>
</dbReference>
<dbReference type="Pfam" id="PF03629">
    <property type="entry name" value="SASA"/>
    <property type="match status" value="1"/>
</dbReference>
<gene>
    <name evidence="3" type="ORF">FD29_GL000773</name>
</gene>
<dbReference type="STRING" id="1423770.FD29_GL000773"/>
<name>A0A0R1QG09_9LACO</name>
<keyword evidence="4" id="KW-1185">Reference proteome</keyword>
<dbReference type="AlphaFoldDB" id="A0A0R1QG09"/>
<comment type="caution">
    <text evidence="3">The sequence shown here is derived from an EMBL/GenBank/DDBJ whole genome shotgun (WGS) entry which is preliminary data.</text>
</comment>
<dbReference type="EMBL" id="AZEZ01000078">
    <property type="protein sequence ID" value="KRL43529.1"/>
    <property type="molecule type" value="Genomic_DNA"/>
</dbReference>
<evidence type="ECO:0000313" key="3">
    <source>
        <dbReference type="EMBL" id="KRL43529.1"/>
    </source>
</evidence>
<dbReference type="InterPro" id="IPR039329">
    <property type="entry name" value="SIAE"/>
</dbReference>
<evidence type="ECO:0000259" key="2">
    <source>
        <dbReference type="Pfam" id="PF03629"/>
    </source>
</evidence>
<dbReference type="PATRIC" id="fig|1423770.3.peg.794"/>
<protein>
    <recommendedName>
        <fullName evidence="2">Sialate O-acetylesterase domain-containing protein</fullName>
    </recommendedName>
</protein>
<dbReference type="SUPFAM" id="SSF52266">
    <property type="entry name" value="SGNH hydrolase"/>
    <property type="match status" value="1"/>
</dbReference>
<feature type="domain" description="Sialate O-acetylesterase" evidence="2">
    <location>
        <begin position="260"/>
        <end position="370"/>
    </location>
</feature>
<evidence type="ECO:0000313" key="4">
    <source>
        <dbReference type="Proteomes" id="UP000050872"/>
    </source>
</evidence>
<dbReference type="PANTHER" id="PTHR22901:SF0">
    <property type="entry name" value="SIALATE O-ACETYLESTERASE"/>
    <property type="match status" value="1"/>
</dbReference>
<accession>A0A0R1QG09</accession>
<reference evidence="3 4" key="1">
    <citation type="journal article" date="2015" name="Genome Announc.">
        <title>Expanding the biotechnology potential of lactobacilli through comparative genomics of 213 strains and associated genera.</title>
        <authorList>
            <person name="Sun Z."/>
            <person name="Harris H.M."/>
            <person name="McCann A."/>
            <person name="Guo C."/>
            <person name="Argimon S."/>
            <person name="Zhang W."/>
            <person name="Yang X."/>
            <person name="Jeffery I.B."/>
            <person name="Cooney J.C."/>
            <person name="Kagawa T.F."/>
            <person name="Liu W."/>
            <person name="Song Y."/>
            <person name="Salvetti E."/>
            <person name="Wrobel A."/>
            <person name="Rasinkangas P."/>
            <person name="Parkhill J."/>
            <person name="Rea M.C."/>
            <person name="O'Sullivan O."/>
            <person name="Ritari J."/>
            <person name="Douillard F.P."/>
            <person name="Paul Ross R."/>
            <person name="Yang R."/>
            <person name="Briner A.E."/>
            <person name="Felis G.E."/>
            <person name="de Vos W.M."/>
            <person name="Barrangou R."/>
            <person name="Klaenhammer T.R."/>
            <person name="Caufield P.W."/>
            <person name="Cui Y."/>
            <person name="Zhang H."/>
            <person name="O'Toole P.W."/>
        </authorList>
    </citation>
    <scope>NUCLEOTIDE SEQUENCE [LARGE SCALE GENOMIC DNA]</scope>
    <source>
        <strain evidence="3 4">DSM 14500</strain>
    </source>
</reference>
<proteinExistence type="predicted"/>
<organism evidence="3 4">
    <name type="scientific">Companilactobacillus mindensis DSM 14500</name>
    <dbReference type="NCBI Taxonomy" id="1423770"/>
    <lineage>
        <taxon>Bacteria</taxon>
        <taxon>Bacillati</taxon>
        <taxon>Bacillota</taxon>
        <taxon>Bacilli</taxon>
        <taxon>Lactobacillales</taxon>
        <taxon>Lactobacillaceae</taxon>
        <taxon>Companilactobacillus</taxon>
    </lineage>
</organism>
<dbReference type="GO" id="GO:0005975">
    <property type="term" value="P:carbohydrate metabolic process"/>
    <property type="evidence" value="ECO:0007669"/>
    <property type="project" value="TreeGrafter"/>
</dbReference>
<dbReference type="Proteomes" id="UP000050872">
    <property type="component" value="Unassembled WGS sequence"/>
</dbReference>
<keyword evidence="1" id="KW-0378">Hydrolase</keyword>
<dbReference type="GO" id="GO:0001681">
    <property type="term" value="F:sialate O-acetylesterase activity"/>
    <property type="evidence" value="ECO:0007669"/>
    <property type="project" value="InterPro"/>
</dbReference>
<evidence type="ECO:0000256" key="1">
    <source>
        <dbReference type="ARBA" id="ARBA00022801"/>
    </source>
</evidence>